<comment type="function">
    <text evidence="17">Core subunit of the mitochondrial membrane respiratory chain NADH dehydrogenase (Complex I) which catalyzes electron transfer from NADH through the respiratory chain, using ubiquinone as an electron acceptor. Essential for the catalytic activity and assembly of complex I.</text>
</comment>
<evidence type="ECO:0000256" key="16">
    <source>
        <dbReference type="ARBA" id="ARBA00049551"/>
    </source>
</evidence>
<gene>
    <name evidence="21" type="primary">nad5</name>
</gene>
<evidence type="ECO:0000256" key="13">
    <source>
        <dbReference type="ARBA" id="ARBA00023075"/>
    </source>
</evidence>
<proteinExistence type="inferred from homology"/>
<dbReference type="Pfam" id="PF06455">
    <property type="entry name" value="NADH5_C"/>
    <property type="match status" value="1"/>
</dbReference>
<feature type="transmembrane region" description="Helical" evidence="17">
    <location>
        <begin position="153"/>
        <end position="173"/>
    </location>
</feature>
<evidence type="ECO:0000256" key="7">
    <source>
        <dbReference type="ARBA" id="ARBA00022692"/>
    </source>
</evidence>
<feature type="transmembrane region" description="Helical" evidence="17">
    <location>
        <begin position="6"/>
        <end position="30"/>
    </location>
</feature>
<keyword evidence="6" id="KW-0679">Respiratory chain</keyword>
<feature type="transmembrane region" description="Helical" evidence="17">
    <location>
        <begin position="245"/>
        <end position="267"/>
    </location>
</feature>
<keyword evidence="5 17" id="KW-0813">Transport</keyword>
<organism evidence="21">
    <name type="scientific">Thysanoessa raschii</name>
    <dbReference type="NCBI Taxonomy" id="409302"/>
    <lineage>
        <taxon>Eukaryota</taxon>
        <taxon>Metazoa</taxon>
        <taxon>Ecdysozoa</taxon>
        <taxon>Arthropoda</taxon>
        <taxon>Crustacea</taxon>
        <taxon>Multicrustacea</taxon>
        <taxon>Malacostraca</taxon>
        <taxon>Eumalacostraca</taxon>
        <taxon>Eucarida</taxon>
        <taxon>Euphausiacea</taxon>
        <taxon>Euphausiidae</taxon>
        <taxon>Thysanoessa</taxon>
    </lineage>
</organism>
<feature type="transmembrane region" description="Helical" evidence="17">
    <location>
        <begin position="298"/>
        <end position="320"/>
    </location>
</feature>
<evidence type="ECO:0000256" key="1">
    <source>
        <dbReference type="ARBA" id="ARBA00003257"/>
    </source>
</evidence>
<dbReference type="GO" id="GO:0003954">
    <property type="term" value="F:NADH dehydrogenase activity"/>
    <property type="evidence" value="ECO:0007669"/>
    <property type="project" value="TreeGrafter"/>
</dbReference>
<accession>J9PQB5</accession>
<feature type="domain" description="NADH-Ubiquinone oxidoreductase (complex I) chain 5 N-terminal" evidence="19">
    <location>
        <begin position="48"/>
        <end position="91"/>
    </location>
</feature>
<dbReference type="InterPro" id="IPR001516">
    <property type="entry name" value="Proton_antipo_N"/>
</dbReference>
<feature type="transmembrane region" description="Helical" evidence="17">
    <location>
        <begin position="274"/>
        <end position="292"/>
    </location>
</feature>
<evidence type="ECO:0000259" key="18">
    <source>
        <dbReference type="Pfam" id="PF00361"/>
    </source>
</evidence>
<evidence type="ECO:0000256" key="15">
    <source>
        <dbReference type="ARBA" id="ARBA00023136"/>
    </source>
</evidence>
<evidence type="ECO:0000259" key="20">
    <source>
        <dbReference type="Pfam" id="PF06455"/>
    </source>
</evidence>
<name>J9PQB5_9EUCA</name>
<evidence type="ECO:0000256" key="3">
    <source>
        <dbReference type="ARBA" id="ARBA00012944"/>
    </source>
</evidence>
<dbReference type="GO" id="GO:0042773">
    <property type="term" value="P:ATP synthesis coupled electron transport"/>
    <property type="evidence" value="ECO:0007669"/>
    <property type="project" value="InterPro"/>
</dbReference>
<keyword evidence="12 17" id="KW-0520">NAD</keyword>
<keyword evidence="11 17" id="KW-1133">Transmembrane helix</keyword>
<feature type="transmembrane region" description="Helical" evidence="17">
    <location>
        <begin position="91"/>
        <end position="108"/>
    </location>
</feature>
<feature type="transmembrane region" description="Helical" evidence="17">
    <location>
        <begin position="114"/>
        <end position="132"/>
    </location>
</feature>
<keyword evidence="14 17" id="KW-0496">Mitochondrion</keyword>
<dbReference type="InterPro" id="IPR003945">
    <property type="entry name" value="NU5C-like"/>
</dbReference>
<sequence>MLWFVMFHLSSMVFLILFSCFCMFNSIYLISIDLSYFIEWQIVMINSSCVVMTLILDWMSLMFMSFVTFISAMVLFYSGGYMAGDFNINRFIYLVLAFVLSMTFLIISPNLISILLGWDGLGLVSYVLVIYYQNEKSANAGMLTALSNRIGDVAILLAIGLVASRGGWNFFFYVDMFNQLEGSGIVGGLIVLAAMTKSAQIPFSAWLPAAMAAPTPVSALVHSSTLVTAGVYLLVRFSAALEGSLTQTVLLLLSSLTMFMAGLGANFEYDLKKIIALSTLSQLGVMMSILSLGYANLAFFHLLSHALFKALLFMCAGAVIHNMKDYQDIRVMGSLVTQMPLTTFCMNLANLALCGSPFLAGFYSKDLILEIAFMSNINMFIFMLYCLATGLTVCYTLRLVFYTLTGNFNLHSLYSITDESYIMTTPMLFLGAGAIFGGAFLSWTIFPTPSMICMPFFFKTLALTVSVLGGVIGYLFNFMIINYKLTCLNHYNIVNFMGCMWFMPFLSTYPTSYSTLSIGDYYTKVADFGWSEYYGGQGAYKVVMVGSDYLQIMQDNSFKVYMLSFVILLIGIFMIT</sequence>
<feature type="domain" description="NADH dehydrogenase subunit 5 C-terminal" evidence="20">
    <location>
        <begin position="395"/>
        <end position="575"/>
    </location>
</feature>
<comment type="subcellular location">
    <subcellularLocation>
        <location evidence="2">Mitochondrion inner membrane</location>
        <topology evidence="2">Multi-pass membrane protein</topology>
    </subcellularLocation>
</comment>
<feature type="transmembrane region" description="Helical" evidence="17">
    <location>
        <begin position="61"/>
        <end position="79"/>
    </location>
</feature>
<feature type="domain" description="NADH:quinone oxidoreductase/Mrp antiporter transmembrane" evidence="18">
    <location>
        <begin position="108"/>
        <end position="386"/>
    </location>
</feature>
<evidence type="ECO:0000256" key="4">
    <source>
        <dbReference type="ARBA" id="ARBA00021096"/>
    </source>
</evidence>
<evidence type="ECO:0000259" key="19">
    <source>
        <dbReference type="Pfam" id="PF00662"/>
    </source>
</evidence>
<dbReference type="PRINTS" id="PR01434">
    <property type="entry name" value="NADHDHGNASE5"/>
</dbReference>
<evidence type="ECO:0000256" key="6">
    <source>
        <dbReference type="ARBA" id="ARBA00022660"/>
    </source>
</evidence>
<evidence type="ECO:0000256" key="14">
    <source>
        <dbReference type="ARBA" id="ARBA00023128"/>
    </source>
</evidence>
<feature type="transmembrane region" description="Helical" evidence="17">
    <location>
        <begin position="37"/>
        <end position="55"/>
    </location>
</feature>
<geneLocation type="mitochondrion" evidence="21"/>
<keyword evidence="8" id="KW-0999">Mitochondrion inner membrane</keyword>
<evidence type="ECO:0000256" key="5">
    <source>
        <dbReference type="ARBA" id="ARBA00022448"/>
    </source>
</evidence>
<dbReference type="AlphaFoldDB" id="J9PQB5"/>
<keyword evidence="10" id="KW-0249">Electron transport</keyword>
<dbReference type="InterPro" id="IPR010934">
    <property type="entry name" value="NADH_DH_su5_C"/>
</dbReference>
<evidence type="ECO:0000256" key="2">
    <source>
        <dbReference type="ARBA" id="ARBA00004448"/>
    </source>
</evidence>
<dbReference type="Pfam" id="PF00361">
    <property type="entry name" value="Proton_antipo_M"/>
    <property type="match status" value="1"/>
</dbReference>
<dbReference type="GO" id="GO:0008137">
    <property type="term" value="F:NADH dehydrogenase (ubiquinone) activity"/>
    <property type="evidence" value="ECO:0007669"/>
    <property type="project" value="UniProtKB-EC"/>
</dbReference>
<reference evidence="21" key="1">
    <citation type="journal article" date="2012" name="Mol. Biol. Rep.">
        <title>The mitochondrial genomes of Euphausia pacifica and Thysanoessa raschii sequenced using 454 next-generation sequencing, with a phylogenetic analysis of their position in the Malacostracan family tree.</title>
        <authorList>
            <person name="Johansson M.L."/>
            <person name="Sremba A.L."/>
            <person name="Feinberg L.R."/>
            <person name="Banks M.A."/>
            <person name="Peterson W.T."/>
        </authorList>
    </citation>
    <scope>NUCLEOTIDE SEQUENCE</scope>
</reference>
<feature type="transmembrane region" description="Helical" evidence="17">
    <location>
        <begin position="185"/>
        <end position="207"/>
    </location>
</feature>
<feature type="transmembrane region" description="Helical" evidence="17">
    <location>
        <begin position="421"/>
        <end position="444"/>
    </location>
</feature>
<evidence type="ECO:0000256" key="9">
    <source>
        <dbReference type="ARBA" id="ARBA00022967"/>
    </source>
</evidence>
<dbReference type="GO" id="GO:0005743">
    <property type="term" value="C:mitochondrial inner membrane"/>
    <property type="evidence" value="ECO:0007669"/>
    <property type="project" value="UniProtKB-SubCell"/>
</dbReference>
<dbReference type="PANTHER" id="PTHR42829">
    <property type="entry name" value="NADH-UBIQUINONE OXIDOREDUCTASE CHAIN 5"/>
    <property type="match status" value="1"/>
</dbReference>
<comment type="catalytic activity">
    <reaction evidence="16 17">
        <text>a ubiquinone + NADH + 5 H(+)(in) = a ubiquinol + NAD(+) + 4 H(+)(out)</text>
        <dbReference type="Rhea" id="RHEA:29091"/>
        <dbReference type="Rhea" id="RHEA-COMP:9565"/>
        <dbReference type="Rhea" id="RHEA-COMP:9566"/>
        <dbReference type="ChEBI" id="CHEBI:15378"/>
        <dbReference type="ChEBI" id="CHEBI:16389"/>
        <dbReference type="ChEBI" id="CHEBI:17976"/>
        <dbReference type="ChEBI" id="CHEBI:57540"/>
        <dbReference type="ChEBI" id="CHEBI:57945"/>
        <dbReference type="EC" id="7.1.1.2"/>
    </reaction>
</comment>
<feature type="transmembrane region" description="Helical" evidence="17">
    <location>
        <begin position="380"/>
        <end position="401"/>
    </location>
</feature>
<feature type="transmembrane region" description="Helical" evidence="17">
    <location>
        <begin position="488"/>
        <end position="506"/>
    </location>
</feature>
<keyword evidence="15 17" id="KW-0472">Membrane</keyword>
<evidence type="ECO:0000313" key="21">
    <source>
        <dbReference type="EMBL" id="AEV91692.1"/>
    </source>
</evidence>
<protein>
    <recommendedName>
        <fullName evidence="4 17">NADH-ubiquinone oxidoreductase chain 5</fullName>
        <ecNumber evidence="3 17">7.1.1.2</ecNumber>
    </recommendedName>
</protein>
<dbReference type="Pfam" id="PF00662">
    <property type="entry name" value="Proton_antipo_N"/>
    <property type="match status" value="1"/>
</dbReference>
<dbReference type="InterPro" id="IPR001750">
    <property type="entry name" value="ND/Mrp_TM"/>
</dbReference>
<feature type="transmembrane region" description="Helical" evidence="17">
    <location>
        <begin position="558"/>
        <end position="575"/>
    </location>
</feature>
<feature type="transmembrane region" description="Helical" evidence="17">
    <location>
        <begin position="341"/>
        <end position="360"/>
    </location>
</feature>
<evidence type="ECO:0000256" key="17">
    <source>
        <dbReference type="RuleBase" id="RU003404"/>
    </source>
</evidence>
<feature type="transmembrane region" description="Helical" evidence="17">
    <location>
        <begin position="456"/>
        <end position="476"/>
    </location>
</feature>
<keyword evidence="13 17" id="KW-0830">Ubiquinone</keyword>
<feature type="transmembrane region" description="Helical" evidence="17">
    <location>
        <begin position="219"/>
        <end position="239"/>
    </location>
</feature>
<dbReference type="EMBL" id="JN713150">
    <property type="protein sequence ID" value="AEV91692.1"/>
    <property type="molecule type" value="Genomic_DNA"/>
</dbReference>
<evidence type="ECO:0000256" key="11">
    <source>
        <dbReference type="ARBA" id="ARBA00022989"/>
    </source>
</evidence>
<dbReference type="PANTHER" id="PTHR42829:SF2">
    <property type="entry name" value="NADH-UBIQUINONE OXIDOREDUCTASE CHAIN 5"/>
    <property type="match status" value="1"/>
</dbReference>
<dbReference type="GO" id="GO:0015990">
    <property type="term" value="P:electron transport coupled proton transport"/>
    <property type="evidence" value="ECO:0007669"/>
    <property type="project" value="TreeGrafter"/>
</dbReference>
<comment type="function">
    <text evidence="1">Core subunit of the mitochondrial membrane respiratory chain NADH dehydrogenase (Complex I) that is believed to belong to the minimal assembly required for catalysis. Complex I functions in the transfer of electrons from NADH to the respiratory chain. The immediate electron acceptor for the enzyme is believed to be ubiquinone.</text>
</comment>
<comment type="similarity">
    <text evidence="17">Belongs to the complex I subunit 5 family.</text>
</comment>
<evidence type="ECO:0000256" key="12">
    <source>
        <dbReference type="ARBA" id="ARBA00023027"/>
    </source>
</evidence>
<dbReference type="EC" id="7.1.1.2" evidence="3 17"/>
<keyword evidence="7 17" id="KW-0812">Transmembrane</keyword>
<evidence type="ECO:0000256" key="10">
    <source>
        <dbReference type="ARBA" id="ARBA00022982"/>
    </source>
</evidence>
<keyword evidence="9" id="KW-1278">Translocase</keyword>
<evidence type="ECO:0000256" key="8">
    <source>
        <dbReference type="ARBA" id="ARBA00022792"/>
    </source>
</evidence>